<gene>
    <name evidence="2" type="ORF">V3328_03475</name>
</gene>
<organism evidence="2 3">
    <name type="scientific">Microbaculum marinum</name>
    <dbReference type="NCBI Taxonomy" id="1764581"/>
    <lineage>
        <taxon>Bacteria</taxon>
        <taxon>Pseudomonadati</taxon>
        <taxon>Pseudomonadota</taxon>
        <taxon>Alphaproteobacteria</taxon>
        <taxon>Hyphomicrobiales</taxon>
        <taxon>Tepidamorphaceae</taxon>
        <taxon>Microbaculum</taxon>
    </lineage>
</organism>
<feature type="signal peptide" evidence="1">
    <location>
        <begin position="1"/>
        <end position="23"/>
    </location>
</feature>
<dbReference type="RefSeq" id="WP_340328243.1">
    <property type="nucleotide sequence ID" value="NZ_JAZHOF010000001.1"/>
</dbReference>
<dbReference type="Proteomes" id="UP001378188">
    <property type="component" value="Unassembled WGS sequence"/>
</dbReference>
<evidence type="ECO:0000313" key="3">
    <source>
        <dbReference type="Proteomes" id="UP001378188"/>
    </source>
</evidence>
<dbReference type="EMBL" id="JAZHOF010000001">
    <property type="protein sequence ID" value="MEJ8570516.1"/>
    <property type="molecule type" value="Genomic_DNA"/>
</dbReference>
<comment type="caution">
    <text evidence="2">The sequence shown here is derived from an EMBL/GenBank/DDBJ whole genome shotgun (WGS) entry which is preliminary data.</text>
</comment>
<reference evidence="2 3" key="1">
    <citation type="submission" date="2024-02" db="EMBL/GenBank/DDBJ databases">
        <title>Genome analysis and characterization of Microbaculum marinisediminis sp. nov., isolated from marine sediment.</title>
        <authorList>
            <person name="Du Z.-J."/>
            <person name="Ye Y.-Q."/>
            <person name="Zhang Z.-R."/>
            <person name="Yuan S.-M."/>
            <person name="Zhang X.-Y."/>
        </authorList>
    </citation>
    <scope>NUCLEOTIDE SEQUENCE [LARGE SCALE GENOMIC DNA]</scope>
    <source>
        <strain evidence="2 3">SDUM1044001</strain>
    </source>
</reference>
<accession>A0AAW9RSQ9</accession>
<evidence type="ECO:0000256" key="1">
    <source>
        <dbReference type="SAM" id="SignalP"/>
    </source>
</evidence>
<dbReference type="AlphaFoldDB" id="A0AAW9RSQ9"/>
<keyword evidence="1" id="KW-0732">Signal</keyword>
<dbReference type="Gene3D" id="2.40.50.320">
    <property type="entry name" value="Copper binding periplasmic protein CusF"/>
    <property type="match status" value="1"/>
</dbReference>
<dbReference type="Pfam" id="PF11604">
    <property type="entry name" value="CusF_Ec"/>
    <property type="match status" value="1"/>
</dbReference>
<evidence type="ECO:0000313" key="2">
    <source>
        <dbReference type="EMBL" id="MEJ8570516.1"/>
    </source>
</evidence>
<feature type="chain" id="PRO_5043421002" evidence="1">
    <location>
        <begin position="24"/>
        <end position="94"/>
    </location>
</feature>
<dbReference type="InterPro" id="IPR042230">
    <property type="entry name" value="CusF_sf"/>
</dbReference>
<proteinExistence type="predicted"/>
<dbReference type="InterPro" id="IPR021647">
    <property type="entry name" value="CusF_Ec"/>
</dbReference>
<protein>
    <submittedName>
        <fullName evidence="2">Copper-binding protein</fullName>
    </submittedName>
</protein>
<keyword evidence="3" id="KW-1185">Reference proteome</keyword>
<sequence length="94" mass="10286">MKHLLRLAIPAAIVLASAGFGFATEYTKGVVKKVDADAGKVTVIHEELKNLDMPAMTMVFRAGDDEILARMQEGQEIEFVADRVNGKLTIIEVK</sequence>
<name>A0AAW9RSQ9_9HYPH</name>